<sequence length="179" mass="19630">MLLYYDTETGQGLYAMQPPKDAPRPEGAYVELGDVPAPANLHLLRVDLDTLELEVVIPPVTAEDVTAERDRRINGGFTFGGVAYQTRPEDRENMAGASTAALSAIMNGAQVGDVYWHGGATPFSWIAQDNTLTEMDAQTMFAFGQAAMEHKQAHIFAAREIKDMDPIPQDFADDSRWPA</sequence>
<keyword evidence="3" id="KW-1185">Reference proteome</keyword>
<gene>
    <name evidence="2" type="ORF">IQ782_02920</name>
</gene>
<comment type="caution">
    <text evidence="2">The sequence shown here is derived from an EMBL/GenBank/DDBJ whole genome shotgun (WGS) entry which is preliminary data.</text>
</comment>
<feature type="domain" description="DUF4376" evidence="1">
    <location>
        <begin position="63"/>
        <end position="163"/>
    </location>
</feature>
<name>A0ABR9WX27_9RHOB</name>
<dbReference type="InterPro" id="IPR025484">
    <property type="entry name" value="DUF4376"/>
</dbReference>
<dbReference type="EMBL" id="JADFFK010000001">
    <property type="protein sequence ID" value="MBE9635786.1"/>
    <property type="molecule type" value="Genomic_DNA"/>
</dbReference>
<evidence type="ECO:0000313" key="3">
    <source>
        <dbReference type="Proteomes" id="UP000607796"/>
    </source>
</evidence>
<evidence type="ECO:0000313" key="2">
    <source>
        <dbReference type="EMBL" id="MBE9635786.1"/>
    </source>
</evidence>
<evidence type="ECO:0000259" key="1">
    <source>
        <dbReference type="Pfam" id="PF14301"/>
    </source>
</evidence>
<dbReference type="Proteomes" id="UP000607796">
    <property type="component" value="Unassembled WGS sequence"/>
</dbReference>
<protein>
    <submittedName>
        <fullName evidence="2">DUF4376 domain-containing protein</fullName>
    </submittedName>
</protein>
<dbReference type="RefSeq" id="WP_194133089.1">
    <property type="nucleotide sequence ID" value="NZ_JADFFK010000001.1"/>
</dbReference>
<reference evidence="2 3" key="1">
    <citation type="journal article" date="2021" name="Int. J. Syst. Evol. Microbiol.">
        <title>Salipiger mangrovisoli sp. nov., isolated from mangrove soil and the proposal for the reclassification of Paraphaeobacter pallidus as Salipiger pallidus comb. nov.</title>
        <authorList>
            <person name="Du J."/>
            <person name="Liu Y."/>
            <person name="Pei T."/>
            <person name="Deng M.R."/>
            <person name="Zhu H."/>
        </authorList>
    </citation>
    <scope>NUCLEOTIDE SEQUENCE [LARGE SCALE GENOMIC DNA]</scope>
    <source>
        <strain evidence="2 3">6D45A</strain>
    </source>
</reference>
<proteinExistence type="predicted"/>
<dbReference type="Pfam" id="PF14301">
    <property type="entry name" value="DUF4376"/>
    <property type="match status" value="1"/>
</dbReference>
<organism evidence="2 3">
    <name type="scientific">Salipiger mangrovisoli</name>
    <dbReference type="NCBI Taxonomy" id="2865933"/>
    <lineage>
        <taxon>Bacteria</taxon>
        <taxon>Pseudomonadati</taxon>
        <taxon>Pseudomonadota</taxon>
        <taxon>Alphaproteobacteria</taxon>
        <taxon>Rhodobacterales</taxon>
        <taxon>Roseobacteraceae</taxon>
        <taxon>Salipiger</taxon>
    </lineage>
</organism>
<accession>A0ABR9WX27</accession>